<dbReference type="PANTHER" id="PTHR45856:SF11">
    <property type="entry name" value="FUNGAL LIPASE-LIKE DOMAIN-CONTAINING PROTEIN"/>
    <property type="match status" value="1"/>
</dbReference>
<dbReference type="Pfam" id="PF01764">
    <property type="entry name" value="Lipase_3"/>
    <property type="match status" value="1"/>
</dbReference>
<dbReference type="EMBL" id="JBEDUW010000004">
    <property type="protein sequence ID" value="KAK9933701.1"/>
    <property type="molecule type" value="Genomic_DNA"/>
</dbReference>
<dbReference type="AlphaFoldDB" id="A0AAW1XC04"/>
<dbReference type="SUPFAM" id="SSF53474">
    <property type="entry name" value="alpha/beta-Hydrolases"/>
    <property type="match status" value="1"/>
</dbReference>
<dbReference type="PANTHER" id="PTHR45856">
    <property type="entry name" value="ALPHA/BETA-HYDROLASES SUPERFAMILY PROTEIN"/>
    <property type="match status" value="1"/>
</dbReference>
<evidence type="ECO:0000256" key="1">
    <source>
        <dbReference type="ARBA" id="ARBA00022801"/>
    </source>
</evidence>
<protein>
    <recommendedName>
        <fullName evidence="3">Fungal lipase-type domain-containing protein</fullName>
    </recommendedName>
</protein>
<feature type="signal peptide" evidence="2">
    <location>
        <begin position="1"/>
        <end position="22"/>
    </location>
</feature>
<keyword evidence="5" id="KW-1185">Reference proteome</keyword>
<dbReference type="GO" id="GO:0016787">
    <property type="term" value="F:hydrolase activity"/>
    <property type="evidence" value="ECO:0007669"/>
    <property type="project" value="UniProtKB-KW"/>
</dbReference>
<sequence>MERRRWLLLLAVLACLFVSSAGRELNIKHKVHSPVYNHTLATILVRYASTVYLSDLTELFSWTCDRCDGLIKDFEMIELIVDVQHCLQAFVGVATDPNAIIIAFRGTQEHSIQNWIEDLFWKQLDIDYPGMPDAMVHHGAKEFYGDISIIVTGHSMGGAMASFCALDLRVNQKENNVQVMTFGQPRIGNAIFATYYSELVPNSIRVTNGNDVVPHLPPYYTYFPQKTYHHFPREVWLYNIGLGSLVYKVEKICDASGEDPTCSRSVKGNSISDHLVYFGVELMAKTWRPCKIVMGPGLLEHGRTDLEGNFVLSKDLATPVLKLKAQSDFGGKTSVECQL</sequence>
<feature type="domain" description="Fungal lipase-type" evidence="3">
    <location>
        <begin position="140"/>
        <end position="219"/>
    </location>
</feature>
<organism evidence="4 5">
    <name type="scientific">Rubus argutus</name>
    <name type="common">Southern blackberry</name>
    <dbReference type="NCBI Taxonomy" id="59490"/>
    <lineage>
        <taxon>Eukaryota</taxon>
        <taxon>Viridiplantae</taxon>
        <taxon>Streptophyta</taxon>
        <taxon>Embryophyta</taxon>
        <taxon>Tracheophyta</taxon>
        <taxon>Spermatophyta</taxon>
        <taxon>Magnoliopsida</taxon>
        <taxon>eudicotyledons</taxon>
        <taxon>Gunneridae</taxon>
        <taxon>Pentapetalae</taxon>
        <taxon>rosids</taxon>
        <taxon>fabids</taxon>
        <taxon>Rosales</taxon>
        <taxon>Rosaceae</taxon>
        <taxon>Rosoideae</taxon>
        <taxon>Rosoideae incertae sedis</taxon>
        <taxon>Rubus</taxon>
    </lineage>
</organism>
<evidence type="ECO:0000313" key="5">
    <source>
        <dbReference type="Proteomes" id="UP001457282"/>
    </source>
</evidence>
<dbReference type="InterPro" id="IPR051218">
    <property type="entry name" value="Sec_MonoDiacylglyc_Lipase"/>
</dbReference>
<gene>
    <name evidence="4" type="ORF">M0R45_020881</name>
</gene>
<dbReference type="CDD" id="cd00519">
    <property type="entry name" value="Lipase_3"/>
    <property type="match status" value="1"/>
</dbReference>
<dbReference type="InterPro" id="IPR002921">
    <property type="entry name" value="Fungal_lipase-type"/>
</dbReference>
<dbReference type="Proteomes" id="UP001457282">
    <property type="component" value="Unassembled WGS sequence"/>
</dbReference>
<evidence type="ECO:0000256" key="2">
    <source>
        <dbReference type="SAM" id="SignalP"/>
    </source>
</evidence>
<dbReference type="InterPro" id="IPR029058">
    <property type="entry name" value="AB_hydrolase_fold"/>
</dbReference>
<proteinExistence type="predicted"/>
<dbReference type="GO" id="GO:0006629">
    <property type="term" value="P:lipid metabolic process"/>
    <property type="evidence" value="ECO:0007669"/>
    <property type="project" value="InterPro"/>
</dbReference>
<keyword evidence="2" id="KW-0732">Signal</keyword>
<evidence type="ECO:0000313" key="4">
    <source>
        <dbReference type="EMBL" id="KAK9933701.1"/>
    </source>
</evidence>
<reference evidence="4 5" key="1">
    <citation type="journal article" date="2023" name="G3 (Bethesda)">
        <title>A chromosome-length genome assembly and annotation of blackberry (Rubus argutus, cv. 'Hillquist').</title>
        <authorList>
            <person name="Bruna T."/>
            <person name="Aryal R."/>
            <person name="Dudchenko O."/>
            <person name="Sargent D.J."/>
            <person name="Mead D."/>
            <person name="Buti M."/>
            <person name="Cavallini A."/>
            <person name="Hytonen T."/>
            <person name="Andres J."/>
            <person name="Pham M."/>
            <person name="Weisz D."/>
            <person name="Mascagni F."/>
            <person name="Usai G."/>
            <person name="Natali L."/>
            <person name="Bassil N."/>
            <person name="Fernandez G.E."/>
            <person name="Lomsadze A."/>
            <person name="Armour M."/>
            <person name="Olukolu B."/>
            <person name="Poorten T."/>
            <person name="Britton C."/>
            <person name="Davik J."/>
            <person name="Ashrafi H."/>
            <person name="Aiden E.L."/>
            <person name="Borodovsky M."/>
            <person name="Worthington M."/>
        </authorList>
    </citation>
    <scope>NUCLEOTIDE SEQUENCE [LARGE SCALE GENOMIC DNA]</scope>
    <source>
        <strain evidence="4">PI 553951</strain>
    </source>
</reference>
<evidence type="ECO:0000259" key="3">
    <source>
        <dbReference type="Pfam" id="PF01764"/>
    </source>
</evidence>
<dbReference type="Gene3D" id="3.40.50.1820">
    <property type="entry name" value="alpha/beta hydrolase"/>
    <property type="match status" value="1"/>
</dbReference>
<accession>A0AAW1XC04</accession>
<keyword evidence="1" id="KW-0378">Hydrolase</keyword>
<comment type="caution">
    <text evidence="4">The sequence shown here is derived from an EMBL/GenBank/DDBJ whole genome shotgun (WGS) entry which is preliminary data.</text>
</comment>
<name>A0AAW1XC04_RUBAR</name>
<feature type="chain" id="PRO_5043833772" description="Fungal lipase-type domain-containing protein" evidence="2">
    <location>
        <begin position="23"/>
        <end position="339"/>
    </location>
</feature>